<organism evidence="3 4">
    <name type="scientific">Molorchus minor</name>
    <dbReference type="NCBI Taxonomy" id="1323400"/>
    <lineage>
        <taxon>Eukaryota</taxon>
        <taxon>Metazoa</taxon>
        <taxon>Ecdysozoa</taxon>
        <taxon>Arthropoda</taxon>
        <taxon>Hexapoda</taxon>
        <taxon>Insecta</taxon>
        <taxon>Pterygota</taxon>
        <taxon>Neoptera</taxon>
        <taxon>Endopterygota</taxon>
        <taxon>Coleoptera</taxon>
        <taxon>Polyphaga</taxon>
        <taxon>Cucujiformia</taxon>
        <taxon>Chrysomeloidea</taxon>
        <taxon>Cerambycidae</taxon>
        <taxon>Lamiinae</taxon>
        <taxon>Monochamini</taxon>
        <taxon>Molorchus</taxon>
    </lineage>
</organism>
<dbReference type="EMBL" id="JAPWTJ010000499">
    <property type="protein sequence ID" value="KAJ8977869.1"/>
    <property type="molecule type" value="Genomic_DNA"/>
</dbReference>
<dbReference type="Pfam" id="PF07714">
    <property type="entry name" value="PK_Tyr_Ser-Thr"/>
    <property type="match status" value="1"/>
</dbReference>
<dbReference type="InterPro" id="IPR001245">
    <property type="entry name" value="Ser-Thr/Tyr_kinase_cat_dom"/>
</dbReference>
<feature type="domain" description="Protein kinase" evidence="2">
    <location>
        <begin position="1"/>
        <end position="152"/>
    </location>
</feature>
<proteinExistence type="predicted"/>
<dbReference type="SUPFAM" id="SSF56112">
    <property type="entry name" value="Protein kinase-like (PK-like)"/>
    <property type="match status" value="1"/>
</dbReference>
<dbReference type="Proteomes" id="UP001162164">
    <property type="component" value="Unassembled WGS sequence"/>
</dbReference>
<dbReference type="PANTHER" id="PTHR44329:SF304">
    <property type="entry name" value="MITOGEN-ACTIVATED PROTEIN KINASE KINASE KINASE 13-LIKE ISOFORM X1"/>
    <property type="match status" value="1"/>
</dbReference>
<keyword evidence="4" id="KW-1185">Reference proteome</keyword>
<feature type="region of interest" description="Disordered" evidence="1">
    <location>
        <begin position="245"/>
        <end position="291"/>
    </location>
</feature>
<protein>
    <recommendedName>
        <fullName evidence="2">Protein kinase domain-containing protein</fullName>
    </recommendedName>
</protein>
<feature type="compositionally biased region" description="Acidic residues" evidence="1">
    <location>
        <begin position="499"/>
        <end position="516"/>
    </location>
</feature>
<sequence>MEVSTLRASSFSHDLALYVFKSACCYSVLIGDEEVIKISDFGTSRTWNGVSEKMTFAGTVAWMAPEAIQELACSEKVDIWSFGIVLWELLTCEVPYDGMEQSAIMYSVGSGKLKPPIPSTCPDGFKLIMQMCWKRNPRERPSFKLICNHLEIASVEILAKFEDKAFFKTQESWKQEIKSQITQFCEQLQKHKIEYQLKEEQLIKRREIEIKHIRDIRELYDRRLEKVNQLYIELAGFLQQVERQRQGGRKRRLLPPFMKKMERRRPSNQSTTPTSPECSLTSPDSPKVTPAKAPLYATLNPATDSVTQTTTTLTACVISRKRHHRTNSGSPRGSRCSRSSSSRASVVVDAETQTDCMDISETDLSPTTSCPSTSCSTSTAFPQRVILQQFTNVSDDERVNGNCVQLHYMVQHPQPPVHIFGRMDSRSTSPVTFDTEDTVNRNIGPPRTSSEEDNLETIGRKVSAIKIGSIFSPENGNISDDIGEIIRQRACSETRDELDSTEDAANEDSFTDEEGEIYNNHLRRKSKPGKETSKPSFARRPIYPGRRSNRYKLNLSHYQREPNASDEGNTSEYSVSPSSKSSTLESNPDRCRGLPNLAIKRPNESLDGSSDSESEENLTVVTQVAYNMNKPENVV</sequence>
<feature type="region of interest" description="Disordered" evidence="1">
    <location>
        <begin position="426"/>
        <end position="454"/>
    </location>
</feature>
<feature type="compositionally biased region" description="Polar residues" evidence="1">
    <location>
        <begin position="267"/>
        <end position="284"/>
    </location>
</feature>
<dbReference type="PRINTS" id="PR00109">
    <property type="entry name" value="TYRKINASE"/>
</dbReference>
<reference evidence="3" key="1">
    <citation type="journal article" date="2023" name="Insect Mol. Biol.">
        <title>Genome sequencing provides insights into the evolution of gene families encoding plant cell wall-degrading enzymes in longhorned beetles.</title>
        <authorList>
            <person name="Shin N.R."/>
            <person name="Okamura Y."/>
            <person name="Kirsch R."/>
            <person name="Pauchet Y."/>
        </authorList>
    </citation>
    <scope>NUCLEOTIDE SEQUENCE</scope>
    <source>
        <strain evidence="3">MMC_N1</strain>
    </source>
</reference>
<evidence type="ECO:0000313" key="3">
    <source>
        <dbReference type="EMBL" id="KAJ8977869.1"/>
    </source>
</evidence>
<feature type="compositionally biased region" description="Low complexity" evidence="1">
    <location>
        <begin position="571"/>
        <end position="586"/>
    </location>
</feature>
<gene>
    <name evidence="3" type="ORF">NQ317_016353</name>
</gene>
<dbReference type="InterPro" id="IPR011009">
    <property type="entry name" value="Kinase-like_dom_sf"/>
</dbReference>
<dbReference type="Gene3D" id="1.10.510.10">
    <property type="entry name" value="Transferase(Phosphotransferase) domain 1"/>
    <property type="match status" value="1"/>
</dbReference>
<feature type="region of interest" description="Disordered" evidence="1">
    <location>
        <begin position="493"/>
        <end position="617"/>
    </location>
</feature>
<evidence type="ECO:0000259" key="2">
    <source>
        <dbReference type="PROSITE" id="PS50011"/>
    </source>
</evidence>
<name>A0ABQ9JI78_9CUCU</name>
<dbReference type="InterPro" id="IPR000719">
    <property type="entry name" value="Prot_kinase_dom"/>
</dbReference>
<dbReference type="InterPro" id="IPR051681">
    <property type="entry name" value="Ser/Thr_Kinases-Pseudokinases"/>
</dbReference>
<dbReference type="PANTHER" id="PTHR44329">
    <property type="entry name" value="SERINE/THREONINE-PROTEIN KINASE TNNI3K-RELATED"/>
    <property type="match status" value="1"/>
</dbReference>
<evidence type="ECO:0000256" key="1">
    <source>
        <dbReference type="SAM" id="MobiDB-lite"/>
    </source>
</evidence>
<evidence type="ECO:0000313" key="4">
    <source>
        <dbReference type="Proteomes" id="UP001162164"/>
    </source>
</evidence>
<feature type="compositionally biased region" description="Low complexity" evidence="1">
    <location>
        <begin position="328"/>
        <end position="345"/>
    </location>
</feature>
<dbReference type="PROSITE" id="PS50011">
    <property type="entry name" value="PROTEIN_KINASE_DOM"/>
    <property type="match status" value="1"/>
</dbReference>
<accession>A0ABQ9JI78</accession>
<feature type="region of interest" description="Disordered" evidence="1">
    <location>
        <begin position="320"/>
        <end position="348"/>
    </location>
</feature>
<comment type="caution">
    <text evidence="3">The sequence shown here is derived from an EMBL/GenBank/DDBJ whole genome shotgun (WGS) entry which is preliminary data.</text>
</comment>